<dbReference type="PANTHER" id="PTHR21461">
    <property type="entry name" value="GLYCOSYLTRANSFERASE FAMILY 92 PROTEIN"/>
    <property type="match status" value="1"/>
</dbReference>
<protein>
    <recommendedName>
        <fullName evidence="8">Glycosyltransferase family 92 protein</fullName>
        <ecNumber evidence="8">2.4.1.-</ecNumber>
    </recommendedName>
</protein>
<keyword evidence="7 8" id="KW-0472">Membrane</keyword>
<evidence type="ECO:0000256" key="5">
    <source>
        <dbReference type="ARBA" id="ARBA00022692"/>
    </source>
</evidence>
<dbReference type="EnsemblMetazoa" id="SCAU008531-RA">
    <property type="protein sequence ID" value="SCAU008531-PA"/>
    <property type="gene ID" value="SCAU008531"/>
</dbReference>
<keyword evidence="10" id="KW-1185">Reference proteome</keyword>
<dbReference type="Proteomes" id="UP000095300">
    <property type="component" value="Unassembled WGS sequence"/>
</dbReference>
<dbReference type="GO" id="GO:0016020">
    <property type="term" value="C:membrane"/>
    <property type="evidence" value="ECO:0007669"/>
    <property type="project" value="UniProtKB-SubCell"/>
</dbReference>
<dbReference type="InterPro" id="IPR008166">
    <property type="entry name" value="Glyco_transf_92"/>
</dbReference>
<feature type="transmembrane region" description="Helical" evidence="8">
    <location>
        <begin position="12"/>
        <end position="32"/>
    </location>
</feature>
<comment type="subcellular location">
    <subcellularLocation>
        <location evidence="1">Membrane</location>
        <topology evidence="1">Single-pass membrane protein</topology>
    </subcellularLocation>
</comment>
<keyword evidence="3 8" id="KW-0328">Glycosyltransferase</keyword>
<evidence type="ECO:0000256" key="3">
    <source>
        <dbReference type="ARBA" id="ARBA00022676"/>
    </source>
</evidence>
<dbReference type="GO" id="GO:0005737">
    <property type="term" value="C:cytoplasm"/>
    <property type="evidence" value="ECO:0007669"/>
    <property type="project" value="TreeGrafter"/>
</dbReference>
<evidence type="ECO:0000256" key="4">
    <source>
        <dbReference type="ARBA" id="ARBA00022679"/>
    </source>
</evidence>
<sequence>MLINDNQRLQRIYFLLSGVVASSLLILTYVSLLTRAEENLQNDIRIMQLSLDFVKPTSLVWSYNNNWRNIGHSGMKHKIYSAYFDRRTDILDYPYESGSGVGIGSIRIIAILPLKFREEVACTFRSEDFTLSKTKAESLRPLKDHHDAKFAAFTIVCPLYKAMNESLVVRLPHAVAISYKSNTLSQQSPIFVPISYPRDMNQLFAKSKPVLSICVAPLEVNSSNALRIVEFVEIYRLLGAGHFYFYSINTSKEVGRVLAHYRNQSLVDVLPWNLQDHQDDLFANGTIAQINDCIYRAMTVDNYRYAAIVGLDEILMPLKHNSLMKYLLQCDEGLTASFIFRNVFYYKADRADTFSIPDKIQNRQLYTQTKVRRTLEILPAHTKSKFIVNTHASVDMGLERMWRAAPGYTDRILAPTVGLLFHYRERCINCRMIMVVDYTARRYGSLLWDRVDNTCLQTFLKDKGVCPTK</sequence>
<dbReference type="GO" id="GO:0016757">
    <property type="term" value="F:glycosyltransferase activity"/>
    <property type="evidence" value="ECO:0007669"/>
    <property type="project" value="UniProtKB-UniRule"/>
</dbReference>
<dbReference type="EC" id="2.4.1.-" evidence="8"/>
<evidence type="ECO:0000313" key="9">
    <source>
        <dbReference type="EnsemblMetazoa" id="SCAU008531-PA"/>
    </source>
</evidence>
<keyword evidence="5 8" id="KW-0812">Transmembrane</keyword>
<dbReference type="VEuPathDB" id="VectorBase:SCAU008531"/>
<dbReference type="OrthoDB" id="2526284at2759"/>
<keyword evidence="4 8" id="KW-0808">Transferase</keyword>
<evidence type="ECO:0000256" key="2">
    <source>
        <dbReference type="ARBA" id="ARBA00007647"/>
    </source>
</evidence>
<dbReference type="Pfam" id="PF01697">
    <property type="entry name" value="Glyco_transf_92"/>
    <property type="match status" value="1"/>
</dbReference>
<comment type="similarity">
    <text evidence="2 8">Belongs to the glycosyltransferase 92 family.</text>
</comment>
<reference evidence="9" key="1">
    <citation type="submission" date="2020-05" db="UniProtKB">
        <authorList>
            <consortium name="EnsemblMetazoa"/>
        </authorList>
    </citation>
    <scope>IDENTIFICATION</scope>
    <source>
        <strain evidence="9">USDA</strain>
    </source>
</reference>
<evidence type="ECO:0000313" key="10">
    <source>
        <dbReference type="Proteomes" id="UP000095300"/>
    </source>
</evidence>
<dbReference type="AlphaFoldDB" id="A0A1I8PJA2"/>
<accession>A0A1I8PJA2</accession>
<proteinExistence type="inferred from homology"/>
<name>A0A1I8PJA2_STOCA</name>
<keyword evidence="6 8" id="KW-1133">Transmembrane helix</keyword>
<dbReference type="PANTHER" id="PTHR21461:SF1">
    <property type="entry name" value="GLYCOSYLTRANSFERASE FAMILY 92 PROTEIN"/>
    <property type="match status" value="1"/>
</dbReference>
<dbReference type="KEGG" id="scac:106084579"/>
<organism evidence="9 10">
    <name type="scientific">Stomoxys calcitrans</name>
    <name type="common">Stable fly</name>
    <name type="synonym">Conops calcitrans</name>
    <dbReference type="NCBI Taxonomy" id="35570"/>
    <lineage>
        <taxon>Eukaryota</taxon>
        <taxon>Metazoa</taxon>
        <taxon>Ecdysozoa</taxon>
        <taxon>Arthropoda</taxon>
        <taxon>Hexapoda</taxon>
        <taxon>Insecta</taxon>
        <taxon>Pterygota</taxon>
        <taxon>Neoptera</taxon>
        <taxon>Endopterygota</taxon>
        <taxon>Diptera</taxon>
        <taxon>Brachycera</taxon>
        <taxon>Muscomorpha</taxon>
        <taxon>Muscoidea</taxon>
        <taxon>Muscidae</taxon>
        <taxon>Stomoxys</taxon>
    </lineage>
</organism>
<evidence type="ECO:0000256" key="6">
    <source>
        <dbReference type="ARBA" id="ARBA00022989"/>
    </source>
</evidence>
<evidence type="ECO:0000256" key="7">
    <source>
        <dbReference type="ARBA" id="ARBA00023136"/>
    </source>
</evidence>
<gene>
    <name evidence="9" type="primary">106084579</name>
</gene>
<evidence type="ECO:0000256" key="8">
    <source>
        <dbReference type="RuleBase" id="RU366017"/>
    </source>
</evidence>
<evidence type="ECO:0000256" key="1">
    <source>
        <dbReference type="ARBA" id="ARBA00004167"/>
    </source>
</evidence>